<comment type="caution">
    <text evidence="2">The sequence shown here is derived from an EMBL/GenBank/DDBJ whole genome shotgun (WGS) entry which is preliminary data.</text>
</comment>
<dbReference type="Gene3D" id="1.10.10.10">
    <property type="entry name" value="Winged helix-like DNA-binding domain superfamily/Winged helix DNA-binding domain"/>
    <property type="match status" value="1"/>
</dbReference>
<name>A0A132A439_SARSC</name>
<feature type="compositionally biased region" description="Basic and acidic residues" evidence="1">
    <location>
        <begin position="201"/>
        <end position="219"/>
    </location>
</feature>
<dbReference type="GO" id="GO:0000981">
    <property type="term" value="F:DNA-binding transcription factor activity, RNA polymerase II-specific"/>
    <property type="evidence" value="ECO:0007669"/>
    <property type="project" value="TreeGrafter"/>
</dbReference>
<feature type="compositionally biased region" description="Polar residues" evidence="1">
    <location>
        <begin position="279"/>
        <end position="307"/>
    </location>
</feature>
<accession>A0A132A439</accession>
<evidence type="ECO:0000313" key="2">
    <source>
        <dbReference type="EMBL" id="KPM05731.1"/>
    </source>
</evidence>
<dbReference type="PANTHER" id="PTHR45796">
    <property type="entry name" value="FORKHEAD BOX P, ISOFORM C"/>
    <property type="match status" value="1"/>
</dbReference>
<sequence>MLQLGRHNLSLHKCFMRVENVKGAVWTVDEMEFYKRRPPKSEGKTSMSHDDELGMLWSNGSNDLVSSPVSLPKKSVGRGRPKRSTLIAKSEQSNKSKQNEIDDENRIKKDVSGKNCKQNEELNNRDRDGLNGMISSGSLIAESIHRNSSSIVNDLNDAKLSLNASLQALTESGLSPFLRNFPFSTPLNELIGQQQASKSISLDKSDEISSDRCLSDPISDQKEYGRKRAKYLTEDNFIDEYNLNGDENYNEDDELMNLHESKPIDDDDEDDEHDETIENEQMVSNTNESIQDLSISKHQSNKAQNSDLNDDLEKQLEKTNQNDSDLSDDINRSEEFDPIEEFGSNGIKSNDFCNEKDQNDLNSLETNLITNEASVKLDKNDNDQ</sequence>
<feature type="compositionally biased region" description="Basic and acidic residues" evidence="1">
    <location>
        <begin position="92"/>
        <end position="129"/>
    </location>
</feature>
<reference evidence="2 3" key="1">
    <citation type="journal article" date="2015" name="Parasit. Vectors">
        <title>Draft genome of the scabies mite.</title>
        <authorList>
            <person name="Rider S.D.Jr."/>
            <person name="Morgan M.S."/>
            <person name="Arlian L.G."/>
        </authorList>
    </citation>
    <scope>NUCLEOTIDE SEQUENCE [LARGE SCALE GENOMIC DNA]</scope>
    <source>
        <strain evidence="2">Arlian Lab</strain>
    </source>
</reference>
<dbReference type="GO" id="GO:0005634">
    <property type="term" value="C:nucleus"/>
    <property type="evidence" value="ECO:0007669"/>
    <property type="project" value="TreeGrafter"/>
</dbReference>
<proteinExistence type="predicted"/>
<dbReference type="PANTHER" id="PTHR45796:SF4">
    <property type="entry name" value="FORKHEAD BOX P, ISOFORM C"/>
    <property type="match status" value="1"/>
</dbReference>
<feature type="region of interest" description="Disordered" evidence="1">
    <location>
        <begin position="197"/>
        <end position="219"/>
    </location>
</feature>
<protein>
    <recommendedName>
        <fullName evidence="4">Fork-head domain-containing protein</fullName>
    </recommendedName>
</protein>
<dbReference type="VEuPathDB" id="VectorBase:SSCA010101"/>
<evidence type="ECO:0000313" key="3">
    <source>
        <dbReference type="Proteomes" id="UP000616769"/>
    </source>
</evidence>
<dbReference type="AlphaFoldDB" id="A0A132A439"/>
<feature type="region of interest" description="Disordered" evidence="1">
    <location>
        <begin position="260"/>
        <end position="358"/>
    </location>
</feature>
<gene>
    <name evidence="2" type="ORF">QR98_0042000</name>
</gene>
<dbReference type="Proteomes" id="UP000616769">
    <property type="component" value="Unassembled WGS sequence"/>
</dbReference>
<feature type="region of interest" description="Disordered" evidence="1">
    <location>
        <begin position="67"/>
        <end position="131"/>
    </location>
</feature>
<dbReference type="EMBL" id="JXLN01010446">
    <property type="protein sequence ID" value="KPM05731.1"/>
    <property type="molecule type" value="Genomic_DNA"/>
</dbReference>
<dbReference type="InterPro" id="IPR050998">
    <property type="entry name" value="FOXP"/>
</dbReference>
<dbReference type="OrthoDB" id="5830876at2759"/>
<feature type="compositionally biased region" description="Acidic residues" evidence="1">
    <location>
        <begin position="265"/>
        <end position="278"/>
    </location>
</feature>
<dbReference type="GO" id="GO:0000978">
    <property type="term" value="F:RNA polymerase II cis-regulatory region sequence-specific DNA binding"/>
    <property type="evidence" value="ECO:0007669"/>
    <property type="project" value="TreeGrafter"/>
</dbReference>
<evidence type="ECO:0000256" key="1">
    <source>
        <dbReference type="SAM" id="MobiDB-lite"/>
    </source>
</evidence>
<evidence type="ECO:0008006" key="4">
    <source>
        <dbReference type="Google" id="ProtNLM"/>
    </source>
</evidence>
<dbReference type="InterPro" id="IPR036388">
    <property type="entry name" value="WH-like_DNA-bd_sf"/>
</dbReference>
<organism evidence="2 3">
    <name type="scientific">Sarcoptes scabiei</name>
    <name type="common">Itch mite</name>
    <name type="synonym">Acarus scabiei</name>
    <dbReference type="NCBI Taxonomy" id="52283"/>
    <lineage>
        <taxon>Eukaryota</taxon>
        <taxon>Metazoa</taxon>
        <taxon>Ecdysozoa</taxon>
        <taxon>Arthropoda</taxon>
        <taxon>Chelicerata</taxon>
        <taxon>Arachnida</taxon>
        <taxon>Acari</taxon>
        <taxon>Acariformes</taxon>
        <taxon>Sarcoptiformes</taxon>
        <taxon>Astigmata</taxon>
        <taxon>Psoroptidia</taxon>
        <taxon>Sarcoptoidea</taxon>
        <taxon>Sarcoptidae</taxon>
        <taxon>Sarcoptinae</taxon>
        <taxon>Sarcoptes</taxon>
    </lineage>
</organism>